<sequence length="996" mass="116692">MSPQFNQYKYIELTDKLLPLLDGLSDHQKQIGMEIIQELCWARNIQDLSNSWQQQYHQPEFPSTALSVLHYNIRYFYSNQSDLIDMVNVYYPSIVSINELGTVVPNKIIKQLLFSYNVYTKEGTNPHGGVVLAIDKRLKCELMDINEPNIIAVQVTIEQQHFVVASIYSPPTDQLPLSTMSILLEKSKNVIIVGDLNAKHGDWGCPQMNKKGRNLTDWLSKHHLNVLNAGIKTSLRSNTTIDLIISTEVPETTDSQSLPYTSSDHLPILTKFFRLNVSDSKLVVPRTYWKLYSNILNVLHDQLQAERENSMNECNNTYSWFLCFQQFLAALKLRVTEWKEVKRKRPSIPKSLRILLHHKHYLQNRFRHKRQEEDRLRLRSWNILIKQEFRTHRQRTWEQFISNVASPNPTTFWSTVKKLNKKKSVDFTAITDESIIHRSPEDIVKNLAQHFTERHARPELNMSNTTDREANELWQLYSAADQDDIRLISKQSDLRFNEQDIKNVIQSLKNKNSSGFDQVSNKMIKGLPTHFHAMLTQAYNELFSSAYWGSEWKIARTICINKSDNPAPTTSQLRPISMLPVFSKIYEKLFLLRFNNWSTKMNVLPAQQSGSRPHQATTSRVNCLLEQITQSLRYNTFTPVVYIDFMQAFDKLWQQGLVLKLNKLNCPSAYLAWIVNYFTGRSLKVDYGGIESILINIERGAPQGSCLGPVMYVINHHDLPQIFSNPMNVHAYVDDIAIVYSPSMHLKFKYQVIDIEKHINNDMQNLMEYANEWHQPLNPKKTELVNYHRAVQSPKLNVYYDGVKIIQSKSFKYLGFYLDAKLSFRIMIDAQFIKLRKAYAILKFIHRQFPSFLKLKIKFFNTYVWPHLYMLSTIYCLFSITSRERIAAFYRRCLRLIYCLFQCPTEDLHEHFKLPTIEHRFKKCLSKRMKSIQRYEPIFIDSVLQNKHLFNMLYHHYRIKANIRNMPAGRPSNRISAFLNTDCSTFFDQLCQFVSS</sequence>
<dbReference type="SUPFAM" id="SSF56219">
    <property type="entry name" value="DNase I-like"/>
    <property type="match status" value="1"/>
</dbReference>
<dbReference type="Pfam" id="PF00078">
    <property type="entry name" value="RVT_1"/>
    <property type="match status" value="1"/>
</dbReference>
<dbReference type="InterPro" id="IPR052560">
    <property type="entry name" value="RdDP_mobile_element"/>
</dbReference>
<keyword evidence="4" id="KW-1185">Reference proteome</keyword>
<protein>
    <recommendedName>
        <fullName evidence="2">Reverse transcriptase domain-containing protein</fullName>
    </recommendedName>
</protein>
<dbReference type="SUPFAM" id="SSF56672">
    <property type="entry name" value="DNA/RNA polymerases"/>
    <property type="match status" value="1"/>
</dbReference>
<dbReference type="Pfam" id="PF14529">
    <property type="entry name" value="Exo_endo_phos_2"/>
    <property type="match status" value="1"/>
</dbReference>
<keyword evidence="1" id="KW-0472">Membrane</keyword>
<reference evidence="3" key="1">
    <citation type="submission" date="2021-02" db="EMBL/GenBank/DDBJ databases">
        <authorList>
            <person name="Nowell W R."/>
        </authorList>
    </citation>
    <scope>NUCLEOTIDE SEQUENCE</scope>
</reference>
<dbReference type="InterPro" id="IPR005135">
    <property type="entry name" value="Endo/exonuclease/phosphatase"/>
</dbReference>
<feature type="domain" description="Reverse transcriptase" evidence="2">
    <location>
        <begin position="541"/>
        <end position="818"/>
    </location>
</feature>
<dbReference type="InterPro" id="IPR043502">
    <property type="entry name" value="DNA/RNA_pol_sf"/>
</dbReference>
<comment type="caution">
    <text evidence="3">The sequence shown here is derived from an EMBL/GenBank/DDBJ whole genome shotgun (WGS) entry which is preliminary data.</text>
</comment>
<keyword evidence="1" id="KW-0812">Transmembrane</keyword>
<evidence type="ECO:0000313" key="3">
    <source>
        <dbReference type="EMBL" id="CAF4245770.1"/>
    </source>
</evidence>
<dbReference type="GO" id="GO:0003824">
    <property type="term" value="F:catalytic activity"/>
    <property type="evidence" value="ECO:0007669"/>
    <property type="project" value="InterPro"/>
</dbReference>
<accession>A0A820EF65</accession>
<dbReference type="InterPro" id="IPR000477">
    <property type="entry name" value="RT_dom"/>
</dbReference>
<evidence type="ECO:0000259" key="2">
    <source>
        <dbReference type="PROSITE" id="PS50878"/>
    </source>
</evidence>
<name>A0A820EF65_9BILA</name>
<evidence type="ECO:0000256" key="1">
    <source>
        <dbReference type="SAM" id="Phobius"/>
    </source>
</evidence>
<dbReference type="InterPro" id="IPR036691">
    <property type="entry name" value="Endo/exonu/phosph_ase_sf"/>
</dbReference>
<keyword evidence="1" id="KW-1133">Transmembrane helix</keyword>
<dbReference type="Proteomes" id="UP000663866">
    <property type="component" value="Unassembled WGS sequence"/>
</dbReference>
<feature type="transmembrane region" description="Helical" evidence="1">
    <location>
        <begin position="863"/>
        <end position="882"/>
    </location>
</feature>
<dbReference type="EMBL" id="CAJOBG010008536">
    <property type="protein sequence ID" value="CAF4245770.1"/>
    <property type="molecule type" value="Genomic_DNA"/>
</dbReference>
<dbReference type="PANTHER" id="PTHR36688:SF2">
    <property type="entry name" value="ENDONUCLEASE_EXONUCLEASE_PHOSPHATASE DOMAIN-CONTAINING PROTEIN"/>
    <property type="match status" value="1"/>
</dbReference>
<evidence type="ECO:0000313" key="4">
    <source>
        <dbReference type="Proteomes" id="UP000663866"/>
    </source>
</evidence>
<proteinExistence type="predicted"/>
<organism evidence="3 4">
    <name type="scientific">Rotaria magnacalcarata</name>
    <dbReference type="NCBI Taxonomy" id="392030"/>
    <lineage>
        <taxon>Eukaryota</taxon>
        <taxon>Metazoa</taxon>
        <taxon>Spiralia</taxon>
        <taxon>Gnathifera</taxon>
        <taxon>Rotifera</taxon>
        <taxon>Eurotatoria</taxon>
        <taxon>Bdelloidea</taxon>
        <taxon>Philodinida</taxon>
        <taxon>Philodinidae</taxon>
        <taxon>Rotaria</taxon>
    </lineage>
</organism>
<dbReference type="AlphaFoldDB" id="A0A820EF65"/>
<dbReference type="Gene3D" id="3.60.10.10">
    <property type="entry name" value="Endonuclease/exonuclease/phosphatase"/>
    <property type="match status" value="1"/>
</dbReference>
<gene>
    <name evidence="3" type="ORF">OVN521_LOCUS28750</name>
</gene>
<dbReference type="PROSITE" id="PS50878">
    <property type="entry name" value="RT_POL"/>
    <property type="match status" value="1"/>
</dbReference>
<dbReference type="PANTHER" id="PTHR36688">
    <property type="entry name" value="ENDO/EXONUCLEASE/PHOSPHATASE DOMAIN-CONTAINING PROTEIN"/>
    <property type="match status" value="1"/>
</dbReference>